<dbReference type="SUPFAM" id="SSF55785">
    <property type="entry name" value="PYP-like sensor domain (PAS domain)"/>
    <property type="match status" value="1"/>
</dbReference>
<evidence type="ECO:0000259" key="15">
    <source>
        <dbReference type="PROSITE" id="PS50109"/>
    </source>
</evidence>
<evidence type="ECO:0000256" key="13">
    <source>
        <dbReference type="SAM" id="Coils"/>
    </source>
</evidence>
<dbReference type="InterPro" id="IPR025201">
    <property type="entry name" value="KdpD_TM"/>
</dbReference>
<reference evidence="18" key="1">
    <citation type="submission" date="2016-11" db="EMBL/GenBank/DDBJ databases">
        <title>Dehalogenimonas formicexedens sp. nov., a chlorinated alkane respiring bacterium isolated from contaminated groundwater.</title>
        <authorList>
            <person name="Key T.A."/>
            <person name="Bowman K.S."/>
            <person name="Lee I."/>
            <person name="Chun J."/>
            <person name="Albuquerque L."/>
            <person name="da Costa M.S."/>
            <person name="Rainey F.A."/>
            <person name="Moe W.M."/>
        </authorList>
    </citation>
    <scope>NUCLEOTIDE SEQUENCE [LARGE SCALE GENOMIC DNA]</scope>
    <source>
        <strain evidence="18">NSZ-14</strain>
    </source>
</reference>
<dbReference type="NCBIfam" id="TIGR00229">
    <property type="entry name" value="sensory_box"/>
    <property type="match status" value="1"/>
</dbReference>
<keyword evidence="12 14" id="KW-0472">Membrane</keyword>
<dbReference type="InterPro" id="IPR050482">
    <property type="entry name" value="Sensor_HK_TwoCompSys"/>
</dbReference>
<evidence type="ECO:0000256" key="2">
    <source>
        <dbReference type="ARBA" id="ARBA00004141"/>
    </source>
</evidence>
<dbReference type="AlphaFoldDB" id="A0A1P8F908"/>
<proteinExistence type="predicted"/>
<dbReference type="InterPro" id="IPR000014">
    <property type="entry name" value="PAS"/>
</dbReference>
<dbReference type="GO" id="GO:0046983">
    <property type="term" value="F:protein dimerization activity"/>
    <property type="evidence" value="ECO:0007669"/>
    <property type="project" value="InterPro"/>
</dbReference>
<dbReference type="Gene3D" id="3.30.565.10">
    <property type="entry name" value="Histidine kinase-like ATPase, C-terminal domain"/>
    <property type="match status" value="1"/>
</dbReference>
<organism evidence="17 18">
    <name type="scientific">Dehalogenimonas formicexedens</name>
    <dbReference type="NCBI Taxonomy" id="1839801"/>
    <lineage>
        <taxon>Bacteria</taxon>
        <taxon>Bacillati</taxon>
        <taxon>Chloroflexota</taxon>
        <taxon>Dehalococcoidia</taxon>
        <taxon>Dehalococcoidales</taxon>
        <taxon>Dehalococcoidaceae</taxon>
        <taxon>Dehalogenimonas</taxon>
    </lineage>
</organism>
<feature type="domain" description="Histidine kinase" evidence="15">
    <location>
        <begin position="342"/>
        <end position="534"/>
    </location>
</feature>
<evidence type="ECO:0000256" key="9">
    <source>
        <dbReference type="ARBA" id="ARBA00022840"/>
    </source>
</evidence>
<dbReference type="CDD" id="cd00130">
    <property type="entry name" value="PAS"/>
    <property type="match status" value="1"/>
</dbReference>
<keyword evidence="9" id="KW-0067">ATP-binding</keyword>
<dbReference type="PROSITE" id="PS50112">
    <property type="entry name" value="PAS"/>
    <property type="match status" value="1"/>
</dbReference>
<evidence type="ECO:0000259" key="16">
    <source>
        <dbReference type="PROSITE" id="PS50112"/>
    </source>
</evidence>
<keyword evidence="8" id="KW-0418">Kinase</keyword>
<dbReference type="InterPro" id="IPR035965">
    <property type="entry name" value="PAS-like_dom_sf"/>
</dbReference>
<keyword evidence="6 14" id="KW-0812">Transmembrane</keyword>
<evidence type="ECO:0000256" key="14">
    <source>
        <dbReference type="SAM" id="Phobius"/>
    </source>
</evidence>
<feature type="coiled-coil region" evidence="13">
    <location>
        <begin position="120"/>
        <end position="158"/>
    </location>
</feature>
<dbReference type="STRING" id="1839801.Dform_01581"/>
<keyword evidence="13" id="KW-0175">Coiled coil</keyword>
<dbReference type="KEGG" id="dfo:Dform_01581"/>
<keyword evidence="4" id="KW-0597">Phosphoprotein</keyword>
<dbReference type="Pfam" id="PF08448">
    <property type="entry name" value="PAS_4"/>
    <property type="match status" value="1"/>
</dbReference>
<dbReference type="Pfam" id="PF07730">
    <property type="entry name" value="HisKA_3"/>
    <property type="match status" value="1"/>
</dbReference>
<dbReference type="InterPro" id="IPR011712">
    <property type="entry name" value="Sig_transdc_His_kin_sub3_dim/P"/>
</dbReference>
<evidence type="ECO:0000256" key="1">
    <source>
        <dbReference type="ARBA" id="ARBA00000085"/>
    </source>
</evidence>
<evidence type="ECO:0000256" key="8">
    <source>
        <dbReference type="ARBA" id="ARBA00022777"/>
    </source>
</evidence>
<dbReference type="Gene3D" id="1.20.5.1930">
    <property type="match status" value="1"/>
</dbReference>
<feature type="transmembrane region" description="Helical" evidence="14">
    <location>
        <begin position="12"/>
        <end position="32"/>
    </location>
</feature>
<dbReference type="Gene3D" id="1.20.120.620">
    <property type="entry name" value="Backbone structure of the membrane domain of e. Coli histidine kinase receptor kdpd"/>
    <property type="match status" value="1"/>
</dbReference>
<feature type="domain" description="PAS" evidence="16">
    <location>
        <begin position="162"/>
        <end position="234"/>
    </location>
</feature>
<dbReference type="PANTHER" id="PTHR24421">
    <property type="entry name" value="NITRATE/NITRITE SENSOR PROTEIN NARX-RELATED"/>
    <property type="match status" value="1"/>
</dbReference>
<evidence type="ECO:0000313" key="18">
    <source>
        <dbReference type="Proteomes" id="UP000185934"/>
    </source>
</evidence>
<evidence type="ECO:0000256" key="5">
    <source>
        <dbReference type="ARBA" id="ARBA00022679"/>
    </source>
</evidence>
<evidence type="ECO:0000313" key="17">
    <source>
        <dbReference type="EMBL" id="APV44902.1"/>
    </source>
</evidence>
<keyword evidence="5" id="KW-0808">Transferase</keyword>
<dbReference type="PROSITE" id="PS50109">
    <property type="entry name" value="HIS_KIN"/>
    <property type="match status" value="1"/>
</dbReference>
<dbReference type="InterPro" id="IPR036890">
    <property type="entry name" value="HATPase_C_sf"/>
</dbReference>
<evidence type="ECO:0000256" key="3">
    <source>
        <dbReference type="ARBA" id="ARBA00012438"/>
    </source>
</evidence>
<dbReference type="InterPro" id="IPR003594">
    <property type="entry name" value="HATPase_dom"/>
</dbReference>
<sequence length="545" mass="61125">MLLKLMRLNVPAWLSYSLAFGFVAFATWLKVLAEPNVIPQNVPITYFLAIVPAAIFLGMGPAIAACILSLFAFDYFFVSPLHTLLDLSHTENLPILAIFLFVGILFSYLTSNLRQENIKANKEIEIRKEKETELKKLKENLEFQVEARTNELQEALENVGHERSLLTTVMNSAGDSHLVFLDKDFNFVLVNETYAKSCGYKPEEMIGKNHFALYPHEENQAIFTKVRDTGISVSYRDKPFEFPDQPERGTTYWDWTLVPIKNDSEVQGLVFSLTETTNRKKAEQSLESFNQELERRVDERTLELIEARDALLEQLALRAKAEESLRSLSSRLLNIQEEERRLIAKELHDEVGQNLTVLKMLLGRAIQGVPNEAKTLLKSASGTVTELIKEIRTLSMSLRPSVLDDLGLVPGLESLFKQINTLAGLSIHFEHDEIEGLHQDVSLVVYRIIQEALTNIMRHAGVKEASVSIKANDGQIALKIEDQGIGFEQSSLQINRSTGLSAMKERAALVGGRLAIESEPGKGTKIEAILPISPASGLENRHTVE</sequence>
<name>A0A1P8F908_9CHLR</name>
<keyword evidence="7" id="KW-0547">Nucleotide-binding</keyword>
<dbReference type="SMART" id="SM00387">
    <property type="entry name" value="HATPase_c"/>
    <property type="match status" value="1"/>
</dbReference>
<comment type="subcellular location">
    <subcellularLocation>
        <location evidence="2">Membrane</location>
        <topology evidence="2">Multi-pass membrane protein</topology>
    </subcellularLocation>
</comment>
<comment type="catalytic activity">
    <reaction evidence="1">
        <text>ATP + protein L-histidine = ADP + protein N-phospho-L-histidine.</text>
        <dbReference type="EC" id="2.7.13.3"/>
    </reaction>
</comment>
<evidence type="ECO:0000256" key="7">
    <source>
        <dbReference type="ARBA" id="ARBA00022741"/>
    </source>
</evidence>
<dbReference type="InterPro" id="IPR013656">
    <property type="entry name" value="PAS_4"/>
</dbReference>
<keyword evidence="10 14" id="KW-1133">Transmembrane helix</keyword>
<dbReference type="EC" id="2.7.13.3" evidence="3"/>
<dbReference type="GO" id="GO:0000155">
    <property type="term" value="F:phosphorelay sensor kinase activity"/>
    <property type="evidence" value="ECO:0007669"/>
    <property type="project" value="InterPro"/>
</dbReference>
<protein>
    <recommendedName>
        <fullName evidence="3">histidine kinase</fullName>
        <ecNumber evidence="3">2.7.13.3</ecNumber>
    </recommendedName>
</protein>
<evidence type="ECO:0000256" key="6">
    <source>
        <dbReference type="ARBA" id="ARBA00022692"/>
    </source>
</evidence>
<dbReference type="PANTHER" id="PTHR24421:SF10">
    <property type="entry name" value="NITRATE_NITRITE SENSOR PROTEIN NARQ"/>
    <property type="match status" value="1"/>
</dbReference>
<evidence type="ECO:0000256" key="11">
    <source>
        <dbReference type="ARBA" id="ARBA00023012"/>
    </source>
</evidence>
<dbReference type="Pfam" id="PF13493">
    <property type="entry name" value="DUF4118"/>
    <property type="match status" value="1"/>
</dbReference>
<dbReference type="GO" id="GO:0016020">
    <property type="term" value="C:membrane"/>
    <property type="evidence" value="ECO:0007669"/>
    <property type="project" value="UniProtKB-SubCell"/>
</dbReference>
<dbReference type="InterPro" id="IPR005467">
    <property type="entry name" value="His_kinase_dom"/>
</dbReference>
<dbReference type="OrthoDB" id="9811717at2"/>
<evidence type="ECO:0000256" key="10">
    <source>
        <dbReference type="ARBA" id="ARBA00022989"/>
    </source>
</evidence>
<keyword evidence="18" id="KW-1185">Reference proteome</keyword>
<dbReference type="GO" id="GO:0005524">
    <property type="term" value="F:ATP binding"/>
    <property type="evidence" value="ECO:0007669"/>
    <property type="project" value="UniProtKB-KW"/>
</dbReference>
<dbReference type="CDD" id="cd16917">
    <property type="entry name" value="HATPase_UhpB-NarQ-NarX-like"/>
    <property type="match status" value="1"/>
</dbReference>
<feature type="transmembrane region" description="Helical" evidence="14">
    <location>
        <begin position="93"/>
        <end position="110"/>
    </location>
</feature>
<feature type="transmembrane region" description="Helical" evidence="14">
    <location>
        <begin position="44"/>
        <end position="73"/>
    </location>
</feature>
<evidence type="ECO:0000256" key="12">
    <source>
        <dbReference type="ARBA" id="ARBA00023136"/>
    </source>
</evidence>
<dbReference type="Pfam" id="PF02518">
    <property type="entry name" value="HATPase_c"/>
    <property type="match status" value="1"/>
</dbReference>
<keyword evidence="11" id="KW-0902">Two-component regulatory system</keyword>
<dbReference type="Gene3D" id="3.30.450.20">
    <property type="entry name" value="PAS domain"/>
    <property type="match status" value="1"/>
</dbReference>
<gene>
    <name evidence="17" type="ORF">Dform_01581</name>
</gene>
<dbReference type="Proteomes" id="UP000185934">
    <property type="component" value="Chromosome"/>
</dbReference>
<dbReference type="RefSeq" id="WP_076004513.1">
    <property type="nucleotide sequence ID" value="NZ_CP018258.1"/>
</dbReference>
<evidence type="ECO:0000256" key="4">
    <source>
        <dbReference type="ARBA" id="ARBA00022553"/>
    </source>
</evidence>
<feature type="coiled-coil region" evidence="13">
    <location>
        <begin position="279"/>
        <end position="338"/>
    </location>
</feature>
<accession>A0A1P8F908</accession>
<dbReference type="EMBL" id="CP018258">
    <property type="protein sequence ID" value="APV44902.1"/>
    <property type="molecule type" value="Genomic_DNA"/>
</dbReference>
<dbReference type="InterPro" id="IPR038318">
    <property type="entry name" value="KdpD_sf"/>
</dbReference>
<dbReference type="SUPFAM" id="SSF55874">
    <property type="entry name" value="ATPase domain of HSP90 chaperone/DNA topoisomerase II/histidine kinase"/>
    <property type="match status" value="1"/>
</dbReference>